<dbReference type="PANTHER" id="PTHR42924:SF3">
    <property type="entry name" value="POLYMERASE_HISTIDINOL PHOSPHATASE N-TERMINAL DOMAIN-CONTAINING PROTEIN"/>
    <property type="match status" value="1"/>
</dbReference>
<sequence>MKFDPHIHSVYSGDSRSEVIDILIQAEKKGLDAIAISDHNEIKGSRLARSIPGDIIVVPSIEISSEKGHILGLGVDEIIPKGLSAVETVDRIHDAGGLAIVPHPFSYYRHGLFCKVDKNLGVDGVETKNARYIFGYSNKQAQTLAYNKRLATLGASDSHFLQSIGDAYTEVNTKGHDSVEGILKAIKHRRCKAMGHGTSNFLVAKEVFVKKVLRRYPKRRE</sequence>
<keyword evidence="3" id="KW-1185">Reference proteome</keyword>
<dbReference type="InterPro" id="IPR003141">
    <property type="entry name" value="Pol/His_phosphatase_N"/>
</dbReference>
<reference evidence="2 3" key="1">
    <citation type="journal article" date="2016" name="Genome Announc.">
        <title>Draft Genome Sequence of the Rumen Methanogen Methanobrevibacter olleyae YLM1.</title>
        <authorList>
            <person name="Kelly W.J."/>
            <person name="Li D."/>
            <person name="Lambie S.C."/>
            <person name="Cox F."/>
            <person name="Attwood G.T."/>
            <person name="Altermann E."/>
            <person name="Leahy S.C."/>
        </authorList>
    </citation>
    <scope>NUCLEOTIDE SEQUENCE [LARGE SCALE GENOMIC DNA]</scope>
    <source>
        <strain evidence="2 3">YLM1</strain>
    </source>
</reference>
<dbReference type="InterPro" id="IPR016195">
    <property type="entry name" value="Pol/histidinol_Pase-like"/>
</dbReference>
<dbReference type="CDD" id="cd07432">
    <property type="entry name" value="PHP_HisPPase"/>
    <property type="match status" value="1"/>
</dbReference>
<evidence type="ECO:0000313" key="2">
    <source>
        <dbReference type="EMBL" id="AMK16214.1"/>
    </source>
</evidence>
<gene>
    <name evidence="2" type="ORF">YLM1_1659</name>
</gene>
<dbReference type="InterPro" id="IPR052018">
    <property type="entry name" value="PHP_domain"/>
</dbReference>
<dbReference type="PANTHER" id="PTHR42924">
    <property type="entry name" value="EXONUCLEASE"/>
    <property type="match status" value="1"/>
</dbReference>
<organism evidence="2 3">
    <name type="scientific">Methanobrevibacter olleyae</name>
    <dbReference type="NCBI Taxonomy" id="294671"/>
    <lineage>
        <taxon>Archaea</taxon>
        <taxon>Methanobacteriati</taxon>
        <taxon>Methanobacteriota</taxon>
        <taxon>Methanomada group</taxon>
        <taxon>Methanobacteria</taxon>
        <taxon>Methanobacteriales</taxon>
        <taxon>Methanobacteriaceae</taxon>
        <taxon>Methanobrevibacter</taxon>
    </lineage>
</organism>
<proteinExistence type="predicted"/>
<dbReference type="EMBL" id="CP014265">
    <property type="protein sequence ID" value="AMK16214.1"/>
    <property type="molecule type" value="Genomic_DNA"/>
</dbReference>
<protein>
    <submittedName>
        <fullName evidence="2">PHP domain-containing protein</fullName>
    </submittedName>
</protein>
<dbReference type="PATRIC" id="fig|294671.3.peg.1725"/>
<dbReference type="STRING" id="294671.YLM1_1659"/>
<evidence type="ECO:0000259" key="1">
    <source>
        <dbReference type="SMART" id="SM00481"/>
    </source>
</evidence>
<dbReference type="Proteomes" id="UP000066376">
    <property type="component" value="Chromosome"/>
</dbReference>
<dbReference type="Pfam" id="PF13263">
    <property type="entry name" value="PHP_C"/>
    <property type="match status" value="1"/>
</dbReference>
<evidence type="ECO:0000313" key="3">
    <source>
        <dbReference type="Proteomes" id="UP000066376"/>
    </source>
</evidence>
<accession>A0A126R2E9</accession>
<dbReference type="InterPro" id="IPR004013">
    <property type="entry name" value="PHP_dom"/>
</dbReference>
<dbReference type="GO" id="GO:0035312">
    <property type="term" value="F:5'-3' DNA exonuclease activity"/>
    <property type="evidence" value="ECO:0007669"/>
    <property type="project" value="TreeGrafter"/>
</dbReference>
<dbReference type="GeneID" id="28489972"/>
<dbReference type="SUPFAM" id="SSF89550">
    <property type="entry name" value="PHP domain-like"/>
    <property type="match status" value="1"/>
</dbReference>
<dbReference type="GO" id="GO:0004534">
    <property type="term" value="F:5'-3' RNA exonuclease activity"/>
    <property type="evidence" value="ECO:0007669"/>
    <property type="project" value="TreeGrafter"/>
</dbReference>
<dbReference type="RefSeq" id="WP_067148427.1">
    <property type="nucleotide sequence ID" value="NZ_CP014265.1"/>
</dbReference>
<reference evidence="3" key="2">
    <citation type="submission" date="2016-02" db="EMBL/GenBank/DDBJ databases">
        <title>The draft genome sequence of the rumen methanogen Methanobrevibacter olleyae YLM1.</title>
        <authorList>
            <consortium name="New Zealand Agricultural Greenhouse Gas Research Centre/Pastoral Greenhouse Gas Research Consortium"/>
            <person name="Kelly W.J."/>
            <person name="Li D."/>
            <person name="Lambie S.C."/>
            <person name="Attwood G.T."/>
            <person name="Altermann E."/>
            <person name="Leahy S.C."/>
        </authorList>
    </citation>
    <scope>NUCLEOTIDE SEQUENCE [LARGE SCALE GENOMIC DNA]</scope>
    <source>
        <strain evidence="3">YLM1</strain>
    </source>
</reference>
<dbReference type="KEGG" id="mol:YLM1_1659"/>
<name>A0A126R2E9_METOL</name>
<dbReference type="Gene3D" id="3.20.20.140">
    <property type="entry name" value="Metal-dependent hydrolases"/>
    <property type="match status" value="1"/>
</dbReference>
<dbReference type="SMART" id="SM00481">
    <property type="entry name" value="POLIIIAc"/>
    <property type="match status" value="1"/>
</dbReference>
<feature type="domain" description="Polymerase/histidinol phosphatase N-terminal" evidence="1">
    <location>
        <begin position="3"/>
        <end position="67"/>
    </location>
</feature>
<dbReference type="Pfam" id="PF02811">
    <property type="entry name" value="PHP"/>
    <property type="match status" value="1"/>
</dbReference>
<dbReference type="AlphaFoldDB" id="A0A126R2E9"/>